<keyword evidence="3" id="KW-1185">Reference proteome</keyword>
<gene>
    <name evidence="2" type="ORF">HNR10_003670</name>
</gene>
<keyword evidence="2" id="KW-0418">Kinase</keyword>
<dbReference type="EMBL" id="JACCFS010000001">
    <property type="protein sequence ID" value="NYJ35789.1"/>
    <property type="molecule type" value="Genomic_DNA"/>
</dbReference>
<accession>A0A7Z0EPD3</accession>
<dbReference type="InterPro" id="IPR036850">
    <property type="entry name" value="NDK-like_dom_sf"/>
</dbReference>
<evidence type="ECO:0000259" key="1">
    <source>
        <dbReference type="Pfam" id="PF00334"/>
    </source>
</evidence>
<name>A0A7Z0EPD3_9ACTN</name>
<dbReference type="AlphaFoldDB" id="A0A7Z0EPD3"/>
<evidence type="ECO:0000313" key="3">
    <source>
        <dbReference type="Proteomes" id="UP000572051"/>
    </source>
</evidence>
<dbReference type="RefSeq" id="WP_179825180.1">
    <property type="nucleotide sequence ID" value="NZ_JACCFS010000001.1"/>
</dbReference>
<keyword evidence="2" id="KW-0808">Transferase</keyword>
<proteinExistence type="predicted"/>
<organism evidence="2 3">
    <name type="scientific">Nocardiopsis aegyptia</name>
    <dbReference type="NCBI Taxonomy" id="220378"/>
    <lineage>
        <taxon>Bacteria</taxon>
        <taxon>Bacillati</taxon>
        <taxon>Actinomycetota</taxon>
        <taxon>Actinomycetes</taxon>
        <taxon>Streptosporangiales</taxon>
        <taxon>Nocardiopsidaceae</taxon>
        <taxon>Nocardiopsis</taxon>
    </lineage>
</organism>
<dbReference type="SUPFAM" id="SSF54919">
    <property type="entry name" value="Nucleoside diphosphate kinase, NDK"/>
    <property type="match status" value="1"/>
</dbReference>
<reference evidence="2 3" key="1">
    <citation type="submission" date="2020-07" db="EMBL/GenBank/DDBJ databases">
        <title>Sequencing the genomes of 1000 actinobacteria strains.</title>
        <authorList>
            <person name="Klenk H.-P."/>
        </authorList>
    </citation>
    <scope>NUCLEOTIDE SEQUENCE [LARGE SCALE GENOMIC DNA]</scope>
    <source>
        <strain evidence="2 3">DSM 44442</strain>
    </source>
</reference>
<dbReference type="Pfam" id="PF00334">
    <property type="entry name" value="NDK"/>
    <property type="match status" value="1"/>
</dbReference>
<dbReference type="Proteomes" id="UP000572051">
    <property type="component" value="Unassembled WGS sequence"/>
</dbReference>
<dbReference type="GO" id="GO:0016301">
    <property type="term" value="F:kinase activity"/>
    <property type="evidence" value="ECO:0007669"/>
    <property type="project" value="UniProtKB-KW"/>
</dbReference>
<sequence>MTLTDERTGACPEELLEDSYLARLGDGETVWASVRGHLSEAQAMRLKDCVFIMLKPDAIESGRHEAVLAGMKAAGWQLLHAHTVLSFGPRHFEDLYKYNLTVRNEHNMMGVWWLNGRLYAMGPGVALMFRIPPTADRTAHQRVKDLKGVSDPFAGSPGELRWEARGSNTALNLLHAADDPISTAREFLIFGTPEQLRRALLRADAIASGDPGAGPSAEAELREQLFLTQPGRRSLDLASVMIRMKSRIRAGEPSADLWRETERTYAMYREIADQETSIVHRWSRFCALNAEERRVLDRLRREEVSPLMRRLAAPEDYDFELSVEVRAECARRGVTLDAWETLALDTGLYYHQERS</sequence>
<comment type="caution">
    <text evidence="2">The sequence shown here is derived from an EMBL/GenBank/DDBJ whole genome shotgun (WGS) entry which is preliminary data.</text>
</comment>
<protein>
    <submittedName>
        <fullName evidence="2">Nucleoside diphosphate kinase</fullName>
    </submittedName>
</protein>
<feature type="domain" description="Nucleoside diphosphate kinase-like" evidence="1">
    <location>
        <begin position="51"/>
        <end position="190"/>
    </location>
</feature>
<dbReference type="Gene3D" id="3.30.70.141">
    <property type="entry name" value="Nucleoside diphosphate kinase-like domain"/>
    <property type="match status" value="1"/>
</dbReference>
<dbReference type="InterPro" id="IPR034907">
    <property type="entry name" value="NDK-like_dom"/>
</dbReference>
<evidence type="ECO:0000313" key="2">
    <source>
        <dbReference type="EMBL" id="NYJ35789.1"/>
    </source>
</evidence>